<accession>A0ABT6DJW3</accession>
<proteinExistence type="predicted"/>
<reference evidence="2" key="1">
    <citation type="submission" date="2022-08" db="EMBL/GenBank/DDBJ databases">
        <title>Novel Bdellovibrio Species Isolated from Svalbard: Designation Bdellovibrio svalbardensis.</title>
        <authorList>
            <person name="Mitchell R.J."/>
            <person name="Choi S.Y."/>
        </authorList>
    </citation>
    <scope>NUCLEOTIDE SEQUENCE</scope>
    <source>
        <strain evidence="2">PAP01</strain>
    </source>
</reference>
<dbReference type="Pfam" id="PF14394">
    <property type="entry name" value="DUF4423"/>
    <property type="match status" value="1"/>
</dbReference>
<feature type="domain" description="DUF4423" evidence="1">
    <location>
        <begin position="91"/>
        <end position="249"/>
    </location>
</feature>
<dbReference type="RefSeq" id="WP_277577691.1">
    <property type="nucleotide sequence ID" value="NZ_JANRMI010000002.1"/>
</dbReference>
<evidence type="ECO:0000313" key="2">
    <source>
        <dbReference type="EMBL" id="MDG0816214.1"/>
    </source>
</evidence>
<gene>
    <name evidence="2" type="ORF">NWE73_07550</name>
</gene>
<name>A0ABT6DJW3_9BACT</name>
<organism evidence="2 3">
    <name type="scientific">Bdellovibrio svalbardensis</name>
    <dbReference type="NCBI Taxonomy" id="2972972"/>
    <lineage>
        <taxon>Bacteria</taxon>
        <taxon>Pseudomonadati</taxon>
        <taxon>Bdellovibrionota</taxon>
        <taxon>Bdellovibrionia</taxon>
        <taxon>Bdellovibrionales</taxon>
        <taxon>Pseudobdellovibrionaceae</taxon>
        <taxon>Bdellovibrio</taxon>
    </lineage>
</organism>
<dbReference type="Proteomes" id="UP001152321">
    <property type="component" value="Unassembled WGS sequence"/>
</dbReference>
<comment type="caution">
    <text evidence="2">The sequence shown here is derived from an EMBL/GenBank/DDBJ whole genome shotgun (WGS) entry which is preliminary data.</text>
</comment>
<sequence length="264" mass="29637">MDSELLTFEKTLKTIFLERQRRSRRYSLRAFSRDLNCSAGKISAVLSGKTAVGSRLLKKLMNSSRLSESERKLLQTATRGHRHIPLPENDYSKVLDSSNLKHLFRWETHAILSLLKNQNAKADPLWVANRLCIPVTTAKESLEELCACGVIHIQDDQHVILAANLASAVPSPQPSLAAKSYQELLEQTLPYIWDLPREVSALGTLTFAIDRAKIPQVKQLMKRLMGKISSISEDSPSNEVFNLSIILQPLTAVQTPDCQKLKRP</sequence>
<evidence type="ECO:0000259" key="1">
    <source>
        <dbReference type="Pfam" id="PF14394"/>
    </source>
</evidence>
<keyword evidence="3" id="KW-1185">Reference proteome</keyword>
<protein>
    <submittedName>
        <fullName evidence="2">DUF4423 domain-containing protein</fullName>
    </submittedName>
</protein>
<evidence type="ECO:0000313" key="3">
    <source>
        <dbReference type="Proteomes" id="UP001152321"/>
    </source>
</evidence>
<dbReference type="EMBL" id="JANRMI010000002">
    <property type="protein sequence ID" value="MDG0816214.1"/>
    <property type="molecule type" value="Genomic_DNA"/>
</dbReference>
<dbReference type="InterPro" id="IPR025537">
    <property type="entry name" value="DUF4423"/>
</dbReference>